<feature type="chain" id="PRO_5001954540" description="Alkaline proteinase inhibitor/ Outer membrane lipoprotein Omp19 domain-containing protein" evidence="1">
    <location>
        <begin position="22"/>
        <end position="143"/>
    </location>
</feature>
<name>A0A099EX97_9RHOB</name>
<evidence type="ECO:0000313" key="3">
    <source>
        <dbReference type="Proteomes" id="UP000029917"/>
    </source>
</evidence>
<dbReference type="STRING" id="690417.IC63_14030"/>
<reference evidence="2 3" key="1">
    <citation type="submission" date="2014-09" db="EMBL/GenBank/DDBJ databases">
        <authorList>
            <person name="McGinnis J.M."/>
            <person name="Wolfgang W.J."/>
        </authorList>
    </citation>
    <scope>NUCLEOTIDE SEQUENCE [LARGE SCALE GENOMIC DNA]</scope>
    <source>
        <strain evidence="2 3">HAMBI 3106</strain>
    </source>
</reference>
<evidence type="ECO:0000256" key="1">
    <source>
        <dbReference type="SAM" id="SignalP"/>
    </source>
</evidence>
<sequence>MRPIRLALVTAVAAAALSVTAAQSAVEPAPVAGTPVKGWTAVAGLSGPAVMELARTLPVATEADGDQTWCDQSGVVRSALASEFDESLVTRRADGTQLWGSDMMGTWTVILDRADNTQCVIASGIGYQDGTDPTTFYSKVGLS</sequence>
<evidence type="ECO:0008006" key="4">
    <source>
        <dbReference type="Google" id="ProtNLM"/>
    </source>
</evidence>
<dbReference type="OrthoDB" id="9810895at2"/>
<keyword evidence="3" id="KW-1185">Reference proteome</keyword>
<protein>
    <recommendedName>
        <fullName evidence="4">Alkaline proteinase inhibitor/ Outer membrane lipoprotein Omp19 domain-containing protein</fullName>
    </recommendedName>
</protein>
<keyword evidence="1" id="KW-0732">Signal</keyword>
<proteinExistence type="predicted"/>
<dbReference type="RefSeq" id="WP_036721161.1">
    <property type="nucleotide sequence ID" value="NZ_JRKS01000060.1"/>
</dbReference>
<reference evidence="2 3" key="2">
    <citation type="submission" date="2014-10" db="EMBL/GenBank/DDBJ databases">
        <title>Paracoccus sanguinis sp. nov., isolated from clinical specimens of New York State patients.</title>
        <authorList>
            <person name="Mingle L.A."/>
            <person name="Cole J.A."/>
            <person name="Lapierre P."/>
            <person name="Musser K.A."/>
        </authorList>
    </citation>
    <scope>NUCLEOTIDE SEQUENCE [LARGE SCALE GENOMIC DNA]</scope>
    <source>
        <strain evidence="2 3">HAMBI 3106</strain>
    </source>
</reference>
<dbReference type="Proteomes" id="UP000029917">
    <property type="component" value="Unassembled WGS sequence"/>
</dbReference>
<evidence type="ECO:0000313" key="2">
    <source>
        <dbReference type="EMBL" id="KGJ02864.1"/>
    </source>
</evidence>
<accession>A0A099EX97</accession>
<organism evidence="2 3">
    <name type="scientific">Paracoccus sphaerophysae</name>
    <dbReference type="NCBI Taxonomy" id="690417"/>
    <lineage>
        <taxon>Bacteria</taxon>
        <taxon>Pseudomonadati</taxon>
        <taxon>Pseudomonadota</taxon>
        <taxon>Alphaproteobacteria</taxon>
        <taxon>Rhodobacterales</taxon>
        <taxon>Paracoccaceae</taxon>
        <taxon>Paracoccus</taxon>
    </lineage>
</organism>
<feature type="signal peptide" evidence="1">
    <location>
        <begin position="1"/>
        <end position="21"/>
    </location>
</feature>
<comment type="caution">
    <text evidence="2">The sequence shown here is derived from an EMBL/GenBank/DDBJ whole genome shotgun (WGS) entry which is preliminary data.</text>
</comment>
<dbReference type="EMBL" id="JRKS01000060">
    <property type="protein sequence ID" value="KGJ02864.1"/>
    <property type="molecule type" value="Genomic_DNA"/>
</dbReference>
<dbReference type="AlphaFoldDB" id="A0A099EX97"/>
<gene>
    <name evidence="2" type="ORF">IC63_14030</name>
</gene>